<feature type="domain" description="Peptidase M24" evidence="1">
    <location>
        <begin position="169"/>
        <end position="385"/>
    </location>
</feature>
<feature type="domain" description="Creatinase N-terminal" evidence="2">
    <location>
        <begin position="23"/>
        <end position="101"/>
    </location>
</feature>
<dbReference type="PANTHER" id="PTHR46112:SF2">
    <property type="entry name" value="XAA-PRO AMINOPEPTIDASE P-RELATED"/>
    <property type="match status" value="1"/>
</dbReference>
<accession>A0A0M8K907</accession>
<dbReference type="EMBL" id="BBZA01000231">
    <property type="protein sequence ID" value="GAP64215.1"/>
    <property type="molecule type" value="Genomic_DNA"/>
</dbReference>
<name>A0A0M8K907_9CHLR</name>
<evidence type="ECO:0000259" key="2">
    <source>
        <dbReference type="Pfam" id="PF01321"/>
    </source>
</evidence>
<comment type="caution">
    <text evidence="3">The sequence shown here is derived from an EMBL/GenBank/DDBJ whole genome shotgun (WGS) entry which is preliminary data.</text>
</comment>
<dbReference type="Gene3D" id="3.40.350.10">
    <property type="entry name" value="Creatinase/prolidase N-terminal domain"/>
    <property type="match status" value="1"/>
</dbReference>
<protein>
    <recommendedName>
        <fullName evidence="5">Xaa-Pro dipeptidase</fullName>
    </recommendedName>
</protein>
<evidence type="ECO:0000259" key="1">
    <source>
        <dbReference type="Pfam" id="PF00557"/>
    </source>
</evidence>
<proteinExistence type="predicted"/>
<organism evidence="3 4">
    <name type="scientific">Ardenticatena maritima</name>
    <dbReference type="NCBI Taxonomy" id="872965"/>
    <lineage>
        <taxon>Bacteria</taxon>
        <taxon>Bacillati</taxon>
        <taxon>Chloroflexota</taxon>
        <taxon>Ardenticatenia</taxon>
        <taxon>Ardenticatenales</taxon>
        <taxon>Ardenticatenaceae</taxon>
        <taxon>Ardenticatena</taxon>
    </lineage>
</organism>
<dbReference type="Proteomes" id="UP000037784">
    <property type="component" value="Unassembled WGS sequence"/>
</dbReference>
<reference evidence="4" key="2">
    <citation type="submission" date="2015-08" db="EMBL/GenBank/DDBJ databases">
        <title>Draft Genome Sequence of a Heterotrophic Facultative Anaerobic Bacterium Ardenticatena maritima Strain 110S.</title>
        <authorList>
            <person name="Kawaichi S."/>
            <person name="Yoshida T."/>
            <person name="Sako Y."/>
            <person name="Nakamura R."/>
        </authorList>
    </citation>
    <scope>NUCLEOTIDE SEQUENCE [LARGE SCALE GENOMIC DNA]</scope>
    <source>
        <strain evidence="4">110S</strain>
    </source>
</reference>
<dbReference type="SUPFAM" id="SSF53092">
    <property type="entry name" value="Creatinase/prolidase N-terminal domain"/>
    <property type="match status" value="1"/>
</dbReference>
<dbReference type="InterPro" id="IPR000587">
    <property type="entry name" value="Creatinase_N"/>
</dbReference>
<dbReference type="Gene3D" id="3.90.230.10">
    <property type="entry name" value="Creatinase/methionine aminopeptidase superfamily"/>
    <property type="match status" value="1"/>
</dbReference>
<reference evidence="3 4" key="1">
    <citation type="journal article" date="2015" name="Genome Announc.">
        <title>Draft Genome Sequence of a Heterotrophic Facultative Anaerobic Thermophilic Bacterium, Ardenticatena maritima Strain 110ST.</title>
        <authorList>
            <person name="Kawaichi S."/>
            <person name="Yoshida T."/>
            <person name="Sako Y."/>
            <person name="Nakamura R."/>
        </authorList>
    </citation>
    <scope>NUCLEOTIDE SEQUENCE [LARGE SCALE GENOMIC DNA]</scope>
    <source>
        <strain evidence="3 4">110S</strain>
    </source>
</reference>
<dbReference type="Pfam" id="PF00557">
    <property type="entry name" value="Peptidase_M24"/>
    <property type="match status" value="1"/>
</dbReference>
<keyword evidence="4" id="KW-1185">Reference proteome</keyword>
<evidence type="ECO:0000313" key="3">
    <source>
        <dbReference type="EMBL" id="GAP64215.1"/>
    </source>
</evidence>
<gene>
    <name evidence="3" type="ORF">ARMA_2638</name>
</gene>
<dbReference type="STRING" id="872965.SE16_14465"/>
<dbReference type="InterPro" id="IPR036005">
    <property type="entry name" value="Creatinase/aminopeptidase-like"/>
</dbReference>
<dbReference type="InterPro" id="IPR029149">
    <property type="entry name" value="Creatin/AminoP/Spt16_N"/>
</dbReference>
<dbReference type="InParanoid" id="A0A0M8K907"/>
<evidence type="ECO:0000313" key="4">
    <source>
        <dbReference type="Proteomes" id="UP000037784"/>
    </source>
</evidence>
<dbReference type="SUPFAM" id="SSF55920">
    <property type="entry name" value="Creatinase/aminopeptidase"/>
    <property type="match status" value="1"/>
</dbReference>
<dbReference type="AlphaFoldDB" id="A0A0M8K907"/>
<dbReference type="InterPro" id="IPR000994">
    <property type="entry name" value="Pept_M24"/>
</dbReference>
<dbReference type="Pfam" id="PF01321">
    <property type="entry name" value="Creatinase_N"/>
    <property type="match status" value="1"/>
</dbReference>
<dbReference type="InterPro" id="IPR050659">
    <property type="entry name" value="Peptidase_M24B"/>
</dbReference>
<dbReference type="PANTHER" id="PTHR46112">
    <property type="entry name" value="AMINOPEPTIDASE"/>
    <property type="match status" value="1"/>
</dbReference>
<evidence type="ECO:0008006" key="5">
    <source>
        <dbReference type="Google" id="ProtNLM"/>
    </source>
</evidence>
<sequence>MPPQATEKVRLLMRISSQEYDLRCETLTAALRAEGWRGAVLFDRDYILYYTGFAFIPTERPIALVLNTAGERVLLVPRLEREHAEAYAHVHNVEAYTEYPDTTHPMVYLVNIIDALGIAGALAADHDGYPWILGYRGPSLSELTGVAPANVRPLVEAQMMIKSPAEIALIRESVKWANLAHTLLQRYTRVGATETEVSQRASDEATRAMLDAIGPIYRAQSAFGHGAHAGYRGQIGRQSAIPHALANNLTFQPGDVLVTGASAPVWGYLSELERTMIVGTPSDEQKRFFDTMCALQEMALHAMRPGVTCAEVDRTVRAAYEQLGIADTWRHHTGHAIGLRYHEGPFLDVGDNTVLQPGMVFTVEPGVYVPGLGGFRHSDTVLITEEGIEVLTYYPRDLDALTIPA</sequence>